<dbReference type="EMBL" id="CYYU01000007">
    <property type="protein sequence ID" value="CUN75620.1"/>
    <property type="molecule type" value="Genomic_DNA"/>
</dbReference>
<organism evidence="2 3">
    <name type="scientific">Mitsuokella jalaludinii</name>
    <dbReference type="NCBI Taxonomy" id="187979"/>
    <lineage>
        <taxon>Bacteria</taxon>
        <taxon>Bacillati</taxon>
        <taxon>Bacillota</taxon>
        <taxon>Negativicutes</taxon>
        <taxon>Selenomonadales</taxon>
        <taxon>Selenomonadaceae</taxon>
        <taxon>Mitsuokella</taxon>
    </lineage>
</organism>
<proteinExistence type="predicted"/>
<evidence type="ECO:0000313" key="2">
    <source>
        <dbReference type="EMBL" id="CUN75620.1"/>
    </source>
</evidence>
<dbReference type="RefSeq" id="WP_055161584.1">
    <property type="nucleotide sequence ID" value="NZ_CABIWZ010000007.1"/>
</dbReference>
<dbReference type="Proteomes" id="UP000095546">
    <property type="component" value="Unassembled WGS sequence"/>
</dbReference>
<gene>
    <name evidence="2" type="ORF">ERS852385_01287</name>
</gene>
<evidence type="ECO:0000256" key="1">
    <source>
        <dbReference type="SAM" id="Phobius"/>
    </source>
</evidence>
<accession>A0A173ZJ24</accession>
<keyword evidence="1" id="KW-1133">Transmembrane helix</keyword>
<keyword evidence="1" id="KW-0472">Membrane</keyword>
<protein>
    <submittedName>
        <fullName evidence="2">Uncharacterized protein</fullName>
    </submittedName>
</protein>
<dbReference type="AlphaFoldDB" id="A0A173ZJ24"/>
<name>A0A173ZJ24_9FIRM</name>
<sequence length="91" mass="9994">MQTILLLLLIYPIMICLSFTSSLGARLFIAVVDGLVPDPVPFADEILTCTGVLVKIIKIRHLLRLLNTILKVGLIILGMIVIGMLITYMVS</sequence>
<keyword evidence="3" id="KW-1185">Reference proteome</keyword>
<keyword evidence="1" id="KW-0812">Transmembrane</keyword>
<feature type="transmembrane region" description="Helical" evidence="1">
    <location>
        <begin position="69"/>
        <end position="90"/>
    </location>
</feature>
<evidence type="ECO:0000313" key="3">
    <source>
        <dbReference type="Proteomes" id="UP000095546"/>
    </source>
</evidence>
<reference evidence="2 3" key="1">
    <citation type="submission" date="2015-09" db="EMBL/GenBank/DDBJ databases">
        <authorList>
            <consortium name="Pathogen Informatics"/>
        </authorList>
    </citation>
    <scope>NUCLEOTIDE SEQUENCE [LARGE SCALE GENOMIC DNA]</scope>
    <source>
        <strain evidence="2 3">2789STDY5608828</strain>
    </source>
</reference>